<dbReference type="Proteomes" id="UP000049979">
    <property type="component" value="Unassembled WGS sequence"/>
</dbReference>
<dbReference type="Pfam" id="PF18982">
    <property type="entry name" value="JetA"/>
    <property type="match status" value="1"/>
</dbReference>
<dbReference type="InterPro" id="IPR016024">
    <property type="entry name" value="ARM-type_fold"/>
</dbReference>
<dbReference type="EMBL" id="CVRR01000082">
    <property type="protein sequence ID" value="CRL42818.1"/>
    <property type="molecule type" value="Genomic_DNA"/>
</dbReference>
<organism evidence="1 2">
    <name type="scientific">Roseburia faecis</name>
    <dbReference type="NCBI Taxonomy" id="301302"/>
    <lineage>
        <taxon>Bacteria</taxon>
        <taxon>Bacillati</taxon>
        <taxon>Bacillota</taxon>
        <taxon>Clostridia</taxon>
        <taxon>Lachnospirales</taxon>
        <taxon>Lachnospiraceae</taxon>
        <taxon>Roseburia</taxon>
    </lineage>
</organism>
<dbReference type="RefSeq" id="WP_055068811.1">
    <property type="nucleotide sequence ID" value="NZ_CP173697.1"/>
</dbReference>
<dbReference type="SUPFAM" id="SSF48371">
    <property type="entry name" value="ARM repeat"/>
    <property type="match status" value="1"/>
</dbReference>
<protein>
    <submittedName>
        <fullName evidence="1">Uncharacterized protein</fullName>
    </submittedName>
</protein>
<proteinExistence type="predicted"/>
<keyword evidence="2" id="KW-1185">Reference proteome</keyword>
<evidence type="ECO:0000313" key="2">
    <source>
        <dbReference type="Proteomes" id="UP000049979"/>
    </source>
</evidence>
<accession>A0A0M6WZB0</accession>
<dbReference type="AlphaFoldDB" id="A0A0M6WZB0"/>
<evidence type="ECO:0000313" key="1">
    <source>
        <dbReference type="EMBL" id="CRL42818.1"/>
    </source>
</evidence>
<dbReference type="STRING" id="301302.ERS852420_02636"/>
<dbReference type="InterPro" id="IPR043773">
    <property type="entry name" value="JetA"/>
</dbReference>
<dbReference type="OrthoDB" id="1933360at2"/>
<sequence length="472" mass="55809">MILKKKIPKEFYKLFRTKNRDAYMQFLVAIYEENNEVYTALGLTIEECRVIIADTIAKARIIWEDEEIEEEDEPDTLFPEDSPSGILNTLIRWGWLKSDFDEKLNTYIISFPEYSQLFTELFQKLQTEDDSRERESILSIYSALFTYHSDTEKNNDILKNALQTSRRLGQLLSNMQDGMRSYFEELSQKKNFIGIQKVLVEEINNRDSKKYAILTTTDSFYRYKEAVKELISQILRENDQKREQLVKERTGLVEGTVTSKRNQYRLEYCESASQLVYQVEREFDLIEKKYNKLIEQKTVFAKRALARIHYILQEGSSDEDHIVKLINLLDHHANSPQVLEQMRDRIRVGTQFKNITDRSFYNRKNAEDAGFHPIAMEKHNEETQMTDFVPKPLYTKKQLQEFRQKNIVDGRFVTDEQTIQSVEDLEKLLFLWQEETDDTKQEETVHIDGELKGEYGFVFSKLVIDAKKGEKK</sequence>
<name>A0A0M6WZB0_9FIRM</name>
<reference evidence="2" key="1">
    <citation type="submission" date="2015-05" db="EMBL/GenBank/DDBJ databases">
        <authorList>
            <consortium name="Pathogen Informatics"/>
        </authorList>
    </citation>
    <scope>NUCLEOTIDE SEQUENCE [LARGE SCALE GENOMIC DNA]</scope>
    <source>
        <strain evidence="2">M72</strain>
    </source>
</reference>
<gene>
    <name evidence="1" type="ORF">M72_16881</name>
</gene>